<keyword evidence="3" id="KW-1185">Reference proteome</keyword>
<dbReference type="OrthoDB" id="3173428at2"/>
<name>A0A1B8SKZ1_9MYCO</name>
<dbReference type="SUPFAM" id="SSF51556">
    <property type="entry name" value="Metallo-dependent hydrolases"/>
    <property type="match status" value="1"/>
</dbReference>
<protein>
    <submittedName>
        <fullName evidence="2">Amidohydrolase</fullName>
    </submittedName>
</protein>
<dbReference type="Gene3D" id="2.30.40.10">
    <property type="entry name" value="Urease, subunit C, domain 1"/>
    <property type="match status" value="1"/>
</dbReference>
<evidence type="ECO:0000259" key="1">
    <source>
        <dbReference type="Pfam" id="PF07969"/>
    </source>
</evidence>
<comment type="caution">
    <text evidence="2">The sequence shown here is derived from an EMBL/GenBank/DDBJ whole genome shotgun (WGS) entry which is preliminary data.</text>
</comment>
<dbReference type="RefSeq" id="WP_065286667.1">
    <property type="nucleotide sequence ID" value="NZ_LFOE01000001.1"/>
</dbReference>
<dbReference type="GO" id="GO:0016810">
    <property type="term" value="F:hydrolase activity, acting on carbon-nitrogen (but not peptide) bonds"/>
    <property type="evidence" value="ECO:0007669"/>
    <property type="project" value="InterPro"/>
</dbReference>
<evidence type="ECO:0000313" key="2">
    <source>
        <dbReference type="EMBL" id="OBY33411.1"/>
    </source>
</evidence>
<accession>A0A1B8SKZ1</accession>
<dbReference type="InterPro" id="IPR011059">
    <property type="entry name" value="Metal-dep_hydrolase_composite"/>
</dbReference>
<dbReference type="InterPro" id="IPR013108">
    <property type="entry name" value="Amidohydro_3"/>
</dbReference>
<dbReference type="InterPro" id="IPR032466">
    <property type="entry name" value="Metal_Hydrolase"/>
</dbReference>
<organism evidence="2 3">
    <name type="scientific">Mycolicibacter kumamotonensis</name>
    <dbReference type="NCBI Taxonomy" id="354243"/>
    <lineage>
        <taxon>Bacteria</taxon>
        <taxon>Bacillati</taxon>
        <taxon>Actinomycetota</taxon>
        <taxon>Actinomycetes</taxon>
        <taxon>Mycobacteriales</taxon>
        <taxon>Mycobacteriaceae</taxon>
        <taxon>Mycolicibacter</taxon>
    </lineage>
</organism>
<gene>
    <name evidence="2" type="ORF">ACT18_00140</name>
</gene>
<dbReference type="Gene3D" id="3.10.310.70">
    <property type="match status" value="1"/>
</dbReference>
<feature type="domain" description="Amidohydrolase 3" evidence="1">
    <location>
        <begin position="36"/>
        <end position="443"/>
    </location>
</feature>
<dbReference type="PANTHER" id="PTHR22642:SF2">
    <property type="entry name" value="PROTEIN LONG AFTER FAR-RED 3"/>
    <property type="match status" value="1"/>
</dbReference>
<dbReference type="EMBL" id="LFOE01000001">
    <property type="protein sequence ID" value="OBY33411.1"/>
    <property type="molecule type" value="Genomic_DNA"/>
</dbReference>
<dbReference type="Pfam" id="PF07969">
    <property type="entry name" value="Amidohydro_3"/>
    <property type="match status" value="1"/>
</dbReference>
<evidence type="ECO:0000313" key="3">
    <source>
        <dbReference type="Proteomes" id="UP000092668"/>
    </source>
</evidence>
<dbReference type="PANTHER" id="PTHR22642">
    <property type="entry name" value="IMIDAZOLONEPROPIONASE"/>
    <property type="match status" value="1"/>
</dbReference>
<dbReference type="STRING" id="354243.BST28_07470"/>
<dbReference type="AlphaFoldDB" id="A0A1B8SKZ1"/>
<dbReference type="PATRIC" id="fig|354243.3.peg.28"/>
<dbReference type="Gene3D" id="3.20.20.140">
    <property type="entry name" value="Metal-dependent hydrolases"/>
    <property type="match status" value="2"/>
</dbReference>
<keyword evidence="2" id="KW-0378">Hydrolase</keyword>
<sequence>MLIQRAVLLDGSVVDVRLAETIVEVAPRLDARRGEDVLDAAHATLIPGLHDHHLHLRSAAAAQDSVRLGPPQVRTVDELAAALRAATPDRDGWVRGYGYHESVAGELDAALLDRFCPETPVRVAHRSGALWVLNSAGLARIGMGEHPDGRLLRAQGDPAPGLPQREPSLRRLSRQLAARGVTGITEATPGHGDTDVAVFAAARGRGELLQRLHCLAPAGTAPAPGVTLGPAKIILDDARLNLDALVKALCDNHSRDHGVALHCVTDAQLTVAIAAWQSAGAHRDDRIEHAAVVPDDRLADLAALGITVITQPNFVAERGDDYLAEIEPDRHHELWRLASLRDNGIAVALSTDTPFGDGDPWAAMRAAVYRSTPSGAVLGPAERVSARTALAMFTGRAERPAVPRRIAPGEPGDLCLLAAGPAEVLAAIDAEAVAVTVVAGAVVSQHSGIG</sequence>
<dbReference type="Proteomes" id="UP000092668">
    <property type="component" value="Unassembled WGS sequence"/>
</dbReference>
<proteinExistence type="predicted"/>
<reference evidence="2 3" key="1">
    <citation type="submission" date="2015-06" db="EMBL/GenBank/DDBJ databases">
        <title>Genome sequence of Mycobacterium kumamotonense strain Roo.</title>
        <authorList>
            <person name="Greninger A.L."/>
            <person name="Cunningham G."/>
            <person name="Miller S."/>
        </authorList>
    </citation>
    <scope>NUCLEOTIDE SEQUENCE [LARGE SCALE GENOMIC DNA]</scope>
    <source>
        <strain evidence="2 3">Roo</strain>
    </source>
</reference>